<evidence type="ECO:0000256" key="2">
    <source>
        <dbReference type="ARBA" id="ARBA00022525"/>
    </source>
</evidence>
<feature type="domain" description="Pre-toxin TG" evidence="4">
    <location>
        <begin position="9"/>
        <end position="72"/>
    </location>
</feature>
<keyword evidence="6" id="KW-1185">Reference proteome</keyword>
<evidence type="ECO:0000313" key="5">
    <source>
        <dbReference type="EMBL" id="MBA4602108.1"/>
    </source>
</evidence>
<evidence type="ECO:0000256" key="3">
    <source>
        <dbReference type="SAM" id="MobiDB-lite"/>
    </source>
</evidence>
<dbReference type="Pfam" id="PF14449">
    <property type="entry name" value="PT-TG"/>
    <property type="match status" value="1"/>
</dbReference>
<dbReference type="InterPro" id="IPR027797">
    <property type="entry name" value="PT-TG_dom"/>
</dbReference>
<reference evidence="5 6" key="1">
    <citation type="submission" date="2020-07" db="EMBL/GenBank/DDBJ databases">
        <title>Thermoactinomyces phylogeny.</title>
        <authorList>
            <person name="Dunlap C."/>
        </authorList>
    </citation>
    <scope>NUCLEOTIDE SEQUENCE [LARGE SCALE GENOMIC DNA]</scope>
    <source>
        <strain evidence="5 6">AMNI-1</strain>
    </source>
</reference>
<sequence>QAALRCPKSSAVVDCIPVISNIKNYIDLTSGKDSISGDKLDPVDKVITVIGIASGPGKKLGGALKGFFNGGKKFLKRFGIHIDDLAERLGLGPRLQPAGGPSHIPEKSQVNKLEGTNGGGGSGSGDNRKGGFIKVDENKIIQTAMKPKKGGEMVVGHALQKHAGRNPHIWGKVKGGPDQINQMALNHLREILNGPGEFIKVKNARGIEFLEKKLPDGRGVRLNMDGTFKGFIDQ</sequence>
<evidence type="ECO:0000256" key="1">
    <source>
        <dbReference type="ARBA" id="ARBA00004613"/>
    </source>
</evidence>
<feature type="region of interest" description="Disordered" evidence="3">
    <location>
        <begin position="93"/>
        <end position="131"/>
    </location>
</feature>
<evidence type="ECO:0000313" key="6">
    <source>
        <dbReference type="Proteomes" id="UP000538292"/>
    </source>
</evidence>
<comment type="caution">
    <text evidence="5">The sequence shown here is derived from an EMBL/GenBank/DDBJ whole genome shotgun (WGS) entry which is preliminary data.</text>
</comment>
<gene>
    <name evidence="5" type="ORF">H2C83_07205</name>
</gene>
<dbReference type="RefSeq" id="WP_181739306.1">
    <property type="nucleotide sequence ID" value="NZ_JACEOL010000025.1"/>
</dbReference>
<proteinExistence type="predicted"/>
<comment type="subcellular location">
    <subcellularLocation>
        <location evidence="1">Secreted</location>
    </subcellularLocation>
</comment>
<evidence type="ECO:0000259" key="4">
    <source>
        <dbReference type="Pfam" id="PF14449"/>
    </source>
</evidence>
<dbReference type="EMBL" id="JACEOL010000025">
    <property type="protein sequence ID" value="MBA4602108.1"/>
    <property type="molecule type" value="Genomic_DNA"/>
</dbReference>
<dbReference type="GO" id="GO:0005576">
    <property type="term" value="C:extracellular region"/>
    <property type="evidence" value="ECO:0007669"/>
    <property type="project" value="UniProtKB-SubCell"/>
</dbReference>
<accession>A0A7W2AR19</accession>
<dbReference type="AlphaFoldDB" id="A0A7W2AR19"/>
<keyword evidence="2" id="KW-0964">Secreted</keyword>
<feature type="non-terminal residue" evidence="5">
    <location>
        <position position="1"/>
    </location>
</feature>
<dbReference type="Proteomes" id="UP000538292">
    <property type="component" value="Unassembled WGS sequence"/>
</dbReference>
<organism evidence="5 6">
    <name type="scientific">Thermoactinomyces mirandus</name>
    <dbReference type="NCBI Taxonomy" id="2756294"/>
    <lineage>
        <taxon>Bacteria</taxon>
        <taxon>Bacillati</taxon>
        <taxon>Bacillota</taxon>
        <taxon>Bacilli</taxon>
        <taxon>Bacillales</taxon>
        <taxon>Thermoactinomycetaceae</taxon>
        <taxon>Thermoactinomyces</taxon>
    </lineage>
</organism>
<name>A0A7W2AR19_9BACL</name>
<protein>
    <submittedName>
        <fullName evidence="5">Pre-toxin TG domain-containing protein</fullName>
    </submittedName>
</protein>